<dbReference type="GO" id="GO:0022857">
    <property type="term" value="F:transmembrane transporter activity"/>
    <property type="evidence" value="ECO:0007669"/>
    <property type="project" value="InterPro"/>
</dbReference>
<feature type="transmembrane region" description="Helical" evidence="6">
    <location>
        <begin position="38"/>
        <end position="59"/>
    </location>
</feature>
<feature type="transmembrane region" description="Helical" evidence="6">
    <location>
        <begin position="12"/>
        <end position="32"/>
    </location>
</feature>
<dbReference type="PANTHER" id="PTHR42770">
    <property type="entry name" value="AMINO ACID TRANSPORTER-RELATED"/>
    <property type="match status" value="1"/>
</dbReference>
<dbReference type="Pfam" id="PF13520">
    <property type="entry name" value="AA_permease_2"/>
    <property type="match status" value="1"/>
</dbReference>
<evidence type="ECO:0000256" key="1">
    <source>
        <dbReference type="ARBA" id="ARBA00004651"/>
    </source>
</evidence>
<reference evidence="7" key="1">
    <citation type="submission" date="2019-11" db="EMBL/GenBank/DDBJ databases">
        <authorList>
            <person name="Feng L."/>
        </authorList>
    </citation>
    <scope>NUCLEOTIDE SEQUENCE</scope>
    <source>
        <strain evidence="7">BhanseniiLFYP23</strain>
    </source>
</reference>
<accession>A0A6N2QY68</accession>
<proteinExistence type="predicted"/>
<feature type="transmembrane region" description="Helical" evidence="6">
    <location>
        <begin position="130"/>
        <end position="151"/>
    </location>
</feature>
<sequence length="468" mass="50028">MKKKGLGKLDAITLAFGAMIGWGWVVMSGEWITKAGTFGAILAFILGGIMVLFVGKVYAELTSAMPRNGGCQEFSKRAFGKKASFICTWSMILGYIAVIAFEAVAFPSVLQYLFPGYVKGYMYTVNGSDIYVTWVLVGVISSLSVAAVNYFGTKNAALLQTVCTLIIAAVGLALMGGSAVNGSMANIDAPVVNGAAGIITVAVMTPFMLMGFDVIPQAAGEMNIPYKKIGKLLVLSVVMAIFWYAMIIFGVSLSMTSGELAVSGMASADAMQKAYMGSAIASKVLIMGGICGIITSWNSFYVGCSHAICAMAEEGMLPSFLAKKHKKYGTPVNAILLIAAVTSLAPFLGENMLTWLSNAGAFAIVIAYFLVSASFIKLRRKEPKMERPYKVKYGMFTGVAAVVSCGIMLFMYIPGAPAAMSVYEWSIVLLWAALGVVFYMAAMKKQRVGVVYHTKRLMVKQAVFMGMK</sequence>
<keyword evidence="3 6" id="KW-0812">Transmembrane</keyword>
<feature type="transmembrane region" description="Helical" evidence="6">
    <location>
        <begin position="425"/>
        <end position="442"/>
    </location>
</feature>
<evidence type="ECO:0000256" key="3">
    <source>
        <dbReference type="ARBA" id="ARBA00022692"/>
    </source>
</evidence>
<comment type="subcellular location">
    <subcellularLocation>
        <location evidence="1">Cell membrane</location>
        <topology evidence="1">Multi-pass membrane protein</topology>
    </subcellularLocation>
</comment>
<dbReference type="GO" id="GO:0005886">
    <property type="term" value="C:plasma membrane"/>
    <property type="evidence" value="ECO:0007669"/>
    <property type="project" value="UniProtKB-SubCell"/>
</dbReference>
<gene>
    <name evidence="7" type="primary">yhdG</name>
    <name evidence="7" type="ORF">BHLFYP23_01328</name>
</gene>
<dbReference type="EMBL" id="CACRSY010000004">
    <property type="protein sequence ID" value="VYS73563.1"/>
    <property type="molecule type" value="Genomic_DNA"/>
</dbReference>
<evidence type="ECO:0000256" key="4">
    <source>
        <dbReference type="ARBA" id="ARBA00022989"/>
    </source>
</evidence>
<keyword evidence="5 6" id="KW-0472">Membrane</keyword>
<protein>
    <submittedName>
        <fullName evidence="7">Putative amino acid permease YhdG</fullName>
    </submittedName>
</protein>
<dbReference type="RefSeq" id="WP_003022213.1">
    <property type="nucleotide sequence ID" value="NZ_CACRSY010000004.1"/>
</dbReference>
<feature type="transmembrane region" description="Helical" evidence="6">
    <location>
        <begin position="275"/>
        <end position="297"/>
    </location>
</feature>
<feature type="transmembrane region" description="Helical" evidence="6">
    <location>
        <begin position="355"/>
        <end position="373"/>
    </location>
</feature>
<name>A0A6N2QY68_BLAHA</name>
<dbReference type="InterPro" id="IPR050367">
    <property type="entry name" value="APC_superfamily"/>
</dbReference>
<feature type="transmembrane region" description="Helical" evidence="6">
    <location>
        <begin position="232"/>
        <end position="255"/>
    </location>
</feature>
<keyword evidence="2" id="KW-1003">Cell membrane</keyword>
<evidence type="ECO:0000313" key="7">
    <source>
        <dbReference type="EMBL" id="VYS73563.1"/>
    </source>
</evidence>
<dbReference type="InterPro" id="IPR002293">
    <property type="entry name" value="AA/rel_permease1"/>
</dbReference>
<evidence type="ECO:0000256" key="2">
    <source>
        <dbReference type="ARBA" id="ARBA00022475"/>
    </source>
</evidence>
<organism evidence="7">
    <name type="scientific">Blautia hansenii</name>
    <name type="common">Ruminococcus hansenii</name>
    <dbReference type="NCBI Taxonomy" id="1322"/>
    <lineage>
        <taxon>Bacteria</taxon>
        <taxon>Bacillati</taxon>
        <taxon>Bacillota</taxon>
        <taxon>Clostridia</taxon>
        <taxon>Lachnospirales</taxon>
        <taxon>Lachnospiraceae</taxon>
        <taxon>Blautia</taxon>
    </lineage>
</organism>
<evidence type="ECO:0000256" key="5">
    <source>
        <dbReference type="ARBA" id="ARBA00023136"/>
    </source>
</evidence>
<dbReference type="AlphaFoldDB" id="A0A6N2QY68"/>
<dbReference type="PIRSF" id="PIRSF006060">
    <property type="entry name" value="AA_transporter"/>
    <property type="match status" value="1"/>
</dbReference>
<dbReference type="Gene3D" id="1.20.1740.10">
    <property type="entry name" value="Amino acid/polyamine transporter I"/>
    <property type="match status" value="1"/>
</dbReference>
<dbReference type="PANTHER" id="PTHR42770:SF7">
    <property type="entry name" value="MEMBRANE PROTEIN"/>
    <property type="match status" value="1"/>
</dbReference>
<feature type="transmembrane region" description="Helical" evidence="6">
    <location>
        <begin position="191"/>
        <end position="212"/>
    </location>
</feature>
<feature type="transmembrane region" description="Helical" evidence="6">
    <location>
        <begin position="393"/>
        <end position="413"/>
    </location>
</feature>
<keyword evidence="4 6" id="KW-1133">Transmembrane helix</keyword>
<feature type="transmembrane region" description="Helical" evidence="6">
    <location>
        <begin position="328"/>
        <end position="349"/>
    </location>
</feature>
<feature type="transmembrane region" description="Helical" evidence="6">
    <location>
        <begin position="85"/>
        <end position="110"/>
    </location>
</feature>
<evidence type="ECO:0000256" key="6">
    <source>
        <dbReference type="SAM" id="Phobius"/>
    </source>
</evidence>
<feature type="transmembrane region" description="Helical" evidence="6">
    <location>
        <begin position="158"/>
        <end position="179"/>
    </location>
</feature>